<accession>A0A7I8VGQ2</accession>
<dbReference type="AlphaFoldDB" id="A0A7I8VGQ2"/>
<dbReference type="PROSITE" id="PS00028">
    <property type="entry name" value="ZINC_FINGER_C2H2_1"/>
    <property type="match status" value="2"/>
</dbReference>
<dbReference type="GO" id="GO:0008270">
    <property type="term" value="F:zinc ion binding"/>
    <property type="evidence" value="ECO:0007669"/>
    <property type="project" value="UniProtKB-KW"/>
</dbReference>
<evidence type="ECO:0000256" key="1">
    <source>
        <dbReference type="PROSITE-ProRule" id="PRU00042"/>
    </source>
</evidence>
<proteinExistence type="predicted"/>
<organism evidence="4 5">
    <name type="scientific">Dimorphilus gyrociliatus</name>
    <dbReference type="NCBI Taxonomy" id="2664684"/>
    <lineage>
        <taxon>Eukaryota</taxon>
        <taxon>Metazoa</taxon>
        <taxon>Spiralia</taxon>
        <taxon>Lophotrochozoa</taxon>
        <taxon>Annelida</taxon>
        <taxon>Polychaeta</taxon>
        <taxon>Polychaeta incertae sedis</taxon>
        <taxon>Dinophilidae</taxon>
        <taxon>Dimorphilus</taxon>
    </lineage>
</organism>
<evidence type="ECO:0000256" key="2">
    <source>
        <dbReference type="SAM" id="MobiDB-lite"/>
    </source>
</evidence>
<sequence length="392" mass="44708">MLEVFASDDKLVDCISISVENASRSNRTVQDQSDFIFEVLKKLIITNIRANYSFGEQGRIAGVLHIMLEEKKPIKLTSRFVENFEGSLLSNSGIKRETHELITISDDADSDSENVVRKIIADNHPGTCTRSRTKRLRQSGISAGTNSTSVRTALDFNYRHLDATFNDEVDLHSFSYNEAGELANELEAASSDSQTSSEPRNSFQDSEWLPTTLKHQESSVYKSLVSGLTCLDCDKVYCSIDEFSKHLISYHLPHIESKNPEIFIQQNENCYSCKLCKQNFLQKCKLMIHIFQNHLISKRTNIHCPVCGKEGSTSVIITHLNHLHLFRKKCHVCKQYVKRGDDYVKHFIDEHSEKIKGCRDDFIAREMRSAIAFFRKNKLPDKVMDTVDQSPS</sequence>
<dbReference type="SMART" id="SM00355">
    <property type="entry name" value="ZnF_C2H2"/>
    <property type="match status" value="4"/>
</dbReference>
<evidence type="ECO:0000259" key="3">
    <source>
        <dbReference type="PROSITE" id="PS50157"/>
    </source>
</evidence>
<keyword evidence="1" id="KW-0479">Metal-binding</keyword>
<name>A0A7I8VGQ2_9ANNE</name>
<evidence type="ECO:0000313" key="4">
    <source>
        <dbReference type="EMBL" id="CAD5114881.1"/>
    </source>
</evidence>
<dbReference type="EMBL" id="CAJFCJ010000005">
    <property type="protein sequence ID" value="CAD5114881.1"/>
    <property type="molecule type" value="Genomic_DNA"/>
</dbReference>
<evidence type="ECO:0000313" key="5">
    <source>
        <dbReference type="Proteomes" id="UP000549394"/>
    </source>
</evidence>
<keyword evidence="1" id="KW-0862">Zinc</keyword>
<feature type="domain" description="C2H2-type" evidence="3">
    <location>
        <begin position="271"/>
        <end position="299"/>
    </location>
</feature>
<comment type="caution">
    <text evidence="4">The sequence shown here is derived from an EMBL/GenBank/DDBJ whole genome shotgun (WGS) entry which is preliminary data.</text>
</comment>
<feature type="region of interest" description="Disordered" evidence="2">
    <location>
        <begin position="185"/>
        <end position="205"/>
    </location>
</feature>
<feature type="compositionally biased region" description="Polar residues" evidence="2">
    <location>
        <begin position="190"/>
        <end position="205"/>
    </location>
</feature>
<keyword evidence="1" id="KW-0863">Zinc-finger</keyword>
<keyword evidence="5" id="KW-1185">Reference proteome</keyword>
<protein>
    <recommendedName>
        <fullName evidence="3">C2H2-type domain-containing protein</fullName>
    </recommendedName>
</protein>
<dbReference type="InterPro" id="IPR013087">
    <property type="entry name" value="Znf_C2H2_type"/>
</dbReference>
<dbReference type="Proteomes" id="UP000549394">
    <property type="component" value="Unassembled WGS sequence"/>
</dbReference>
<gene>
    <name evidence="4" type="ORF">DGYR_LOCUS3684</name>
</gene>
<dbReference type="PROSITE" id="PS50157">
    <property type="entry name" value="ZINC_FINGER_C2H2_2"/>
    <property type="match status" value="1"/>
</dbReference>
<reference evidence="4 5" key="1">
    <citation type="submission" date="2020-08" db="EMBL/GenBank/DDBJ databases">
        <authorList>
            <person name="Hejnol A."/>
        </authorList>
    </citation>
    <scope>NUCLEOTIDE SEQUENCE [LARGE SCALE GENOMIC DNA]</scope>
</reference>